<accession>A0A918SFY7</accession>
<protein>
    <recommendedName>
        <fullName evidence="4">Fibronectin type-III domain-containing protein</fullName>
    </recommendedName>
</protein>
<evidence type="ECO:0008006" key="4">
    <source>
        <dbReference type="Google" id="ProtNLM"/>
    </source>
</evidence>
<feature type="signal peptide" evidence="1">
    <location>
        <begin position="1"/>
        <end position="21"/>
    </location>
</feature>
<evidence type="ECO:0000313" key="2">
    <source>
        <dbReference type="EMBL" id="GHA40249.1"/>
    </source>
</evidence>
<sequence length="227" mass="25703">MKKINLLCLCAILFLSCSTEDQPSSENSNKAPSQPQLQAPENDLFCTTDVQIFEWKEVNDPEEDEVIYILEISTTEDFKQLFFSDETGDISTTVSLEKGKSYYWRVTAKDINGNKSPFSGIRRLYTEGEASSNYLPGAPSLIAPEEAATVTGISVKLEWEAEDLDGDELTYDLYFGKTTDLELIAENVHTSFYEVEIEANNSYYWKVVVKDEHNAKTTGKTWSFHLK</sequence>
<comment type="caution">
    <text evidence="2">The sequence shown here is derived from an EMBL/GenBank/DDBJ whole genome shotgun (WGS) entry which is preliminary data.</text>
</comment>
<dbReference type="Gene3D" id="2.60.40.10">
    <property type="entry name" value="Immunoglobulins"/>
    <property type="match status" value="2"/>
</dbReference>
<evidence type="ECO:0000313" key="3">
    <source>
        <dbReference type="Proteomes" id="UP000610456"/>
    </source>
</evidence>
<keyword evidence="3" id="KW-1185">Reference proteome</keyword>
<keyword evidence="1" id="KW-0732">Signal</keyword>
<dbReference type="AlphaFoldDB" id="A0A918SFY7"/>
<dbReference type="InterPro" id="IPR013783">
    <property type="entry name" value="Ig-like_fold"/>
</dbReference>
<dbReference type="RefSeq" id="WP_189604819.1">
    <property type="nucleotide sequence ID" value="NZ_BMXB01000008.1"/>
</dbReference>
<gene>
    <name evidence="2" type="ORF">GCM10007103_22130</name>
</gene>
<evidence type="ECO:0000256" key="1">
    <source>
        <dbReference type="SAM" id="SignalP"/>
    </source>
</evidence>
<organism evidence="2 3">
    <name type="scientific">Salinimicrobium marinum</name>
    <dbReference type="NCBI Taxonomy" id="680283"/>
    <lineage>
        <taxon>Bacteria</taxon>
        <taxon>Pseudomonadati</taxon>
        <taxon>Bacteroidota</taxon>
        <taxon>Flavobacteriia</taxon>
        <taxon>Flavobacteriales</taxon>
        <taxon>Flavobacteriaceae</taxon>
        <taxon>Salinimicrobium</taxon>
    </lineage>
</organism>
<dbReference type="SUPFAM" id="SSF49265">
    <property type="entry name" value="Fibronectin type III"/>
    <property type="match status" value="1"/>
</dbReference>
<feature type="chain" id="PRO_5036757818" description="Fibronectin type-III domain-containing protein" evidence="1">
    <location>
        <begin position="22"/>
        <end position="227"/>
    </location>
</feature>
<dbReference type="EMBL" id="BMXB01000008">
    <property type="protein sequence ID" value="GHA40249.1"/>
    <property type="molecule type" value="Genomic_DNA"/>
</dbReference>
<dbReference type="Proteomes" id="UP000610456">
    <property type="component" value="Unassembled WGS sequence"/>
</dbReference>
<name>A0A918SFY7_9FLAO</name>
<reference evidence="2" key="2">
    <citation type="submission" date="2020-09" db="EMBL/GenBank/DDBJ databases">
        <authorList>
            <person name="Sun Q."/>
            <person name="Kim S."/>
        </authorList>
    </citation>
    <scope>NUCLEOTIDE SEQUENCE</scope>
    <source>
        <strain evidence="2">KCTC 12719</strain>
    </source>
</reference>
<dbReference type="InterPro" id="IPR036116">
    <property type="entry name" value="FN3_sf"/>
</dbReference>
<dbReference type="PROSITE" id="PS51257">
    <property type="entry name" value="PROKAR_LIPOPROTEIN"/>
    <property type="match status" value="1"/>
</dbReference>
<reference evidence="2" key="1">
    <citation type="journal article" date="2014" name="Int. J. Syst. Evol. Microbiol.">
        <title>Complete genome sequence of Corynebacterium casei LMG S-19264T (=DSM 44701T), isolated from a smear-ripened cheese.</title>
        <authorList>
            <consortium name="US DOE Joint Genome Institute (JGI-PGF)"/>
            <person name="Walter F."/>
            <person name="Albersmeier A."/>
            <person name="Kalinowski J."/>
            <person name="Ruckert C."/>
        </authorList>
    </citation>
    <scope>NUCLEOTIDE SEQUENCE</scope>
    <source>
        <strain evidence="2">KCTC 12719</strain>
    </source>
</reference>
<proteinExistence type="predicted"/>